<accession>A0A9P6C0L9</accession>
<keyword evidence="2" id="KW-1185">Reference proteome</keyword>
<organism evidence="1 2">
    <name type="scientific">Macrolepiota fuliginosa MF-IS2</name>
    <dbReference type="NCBI Taxonomy" id="1400762"/>
    <lineage>
        <taxon>Eukaryota</taxon>
        <taxon>Fungi</taxon>
        <taxon>Dikarya</taxon>
        <taxon>Basidiomycota</taxon>
        <taxon>Agaricomycotina</taxon>
        <taxon>Agaricomycetes</taxon>
        <taxon>Agaricomycetidae</taxon>
        <taxon>Agaricales</taxon>
        <taxon>Agaricineae</taxon>
        <taxon>Agaricaceae</taxon>
        <taxon>Macrolepiota</taxon>
    </lineage>
</organism>
<dbReference type="EMBL" id="MU151350">
    <property type="protein sequence ID" value="KAF9444745.1"/>
    <property type="molecule type" value="Genomic_DNA"/>
</dbReference>
<evidence type="ECO:0000313" key="1">
    <source>
        <dbReference type="EMBL" id="KAF9444745.1"/>
    </source>
</evidence>
<protein>
    <submittedName>
        <fullName evidence="1">Uncharacterized protein</fullName>
    </submittedName>
</protein>
<reference evidence="1" key="1">
    <citation type="submission" date="2020-11" db="EMBL/GenBank/DDBJ databases">
        <authorList>
            <consortium name="DOE Joint Genome Institute"/>
            <person name="Ahrendt S."/>
            <person name="Riley R."/>
            <person name="Andreopoulos W."/>
            <person name="Labutti K."/>
            <person name="Pangilinan J."/>
            <person name="Ruiz-Duenas F.J."/>
            <person name="Barrasa J.M."/>
            <person name="Sanchez-Garcia M."/>
            <person name="Camarero S."/>
            <person name="Miyauchi S."/>
            <person name="Serrano A."/>
            <person name="Linde D."/>
            <person name="Babiker R."/>
            <person name="Drula E."/>
            <person name="Ayuso-Fernandez I."/>
            <person name="Pacheco R."/>
            <person name="Padilla G."/>
            <person name="Ferreira P."/>
            <person name="Barriuso J."/>
            <person name="Kellner H."/>
            <person name="Castanera R."/>
            <person name="Alfaro M."/>
            <person name="Ramirez L."/>
            <person name="Pisabarro A.G."/>
            <person name="Kuo A."/>
            <person name="Tritt A."/>
            <person name="Lipzen A."/>
            <person name="He G."/>
            <person name="Yan M."/>
            <person name="Ng V."/>
            <person name="Cullen D."/>
            <person name="Martin F."/>
            <person name="Rosso M.-N."/>
            <person name="Henrissat B."/>
            <person name="Hibbett D."/>
            <person name="Martinez A.T."/>
            <person name="Grigoriev I.V."/>
        </authorList>
    </citation>
    <scope>NUCLEOTIDE SEQUENCE</scope>
    <source>
        <strain evidence="1">MF-IS2</strain>
    </source>
</reference>
<sequence length="102" mass="10781">MHSPDLHCAQTSYVISGLAKSHNQTEQEAVDVPHNGIARVVVSPLSFNSASRYYLAAFDLSNASLTTSDPGVLDKYTAGSQAVAQQATPGHALMAISVLLLR</sequence>
<evidence type="ECO:0000313" key="2">
    <source>
        <dbReference type="Proteomes" id="UP000807342"/>
    </source>
</evidence>
<gene>
    <name evidence="1" type="ORF">P691DRAFT_322923</name>
</gene>
<dbReference type="AlphaFoldDB" id="A0A9P6C0L9"/>
<name>A0A9P6C0L9_9AGAR</name>
<dbReference type="Proteomes" id="UP000807342">
    <property type="component" value="Unassembled WGS sequence"/>
</dbReference>
<comment type="caution">
    <text evidence="1">The sequence shown here is derived from an EMBL/GenBank/DDBJ whole genome shotgun (WGS) entry which is preliminary data.</text>
</comment>
<proteinExistence type="predicted"/>